<gene>
    <name evidence="5" type="ORF">LTR05_008473</name>
</gene>
<evidence type="ECO:0000313" key="5">
    <source>
        <dbReference type="EMBL" id="KAK5080768.1"/>
    </source>
</evidence>
<evidence type="ECO:0000259" key="4">
    <source>
        <dbReference type="Pfam" id="PF25117"/>
    </source>
</evidence>
<sequence length="726" mass="79728">MITKLFTLFCFIATIAAHGHHDHEHLHRHFRARRFEALKLDAPTLLPRQSSNSSLISAAAISSATVQSTILVIARDQDAAKSATSGLNGYGIPFETLLVPQAGITLPALTSSSGGNYGGLVVASGLAYDYGGTTGWRSALTDDQWNQLYNYQTAYGVRMVQYDVYPQPAFGTTVLGSCCNDGVEQLISFTNTAAFSQAGLKAWAGVSTKGLFHYNAQVSDPSTTTEIAQFAANSQVSSNSTAAVINNFNGRQQMVFFISWATDWSPTSNFLQHAYITWMTRGLYAGYRRVNLNTQIDDMFLGTEIYYPGNGANSYRVTPTDMNVIKSWVPTIQAKMNRGSWFKPEIGHNGNGNIIAADPDGSQDAACSGGPIYTEYESTPLEFKKPLGTGTSGWPSSPSSYPFTNICLNKDPLKTWFATAANRDAFLHISHTFTHQAQNNATYNDIFKEINWNQRWLNQTTLANGNFTANGLIPPAITGLHNGDALRAWWDNGIRNSVGDNSRTPLLNQQNRMWPYTTNVANDGFAGITVIPRWPSRIYYNCDTPSCTLQEWIDTSAGTGDFNNLMAHEKADFMRHFFGLSRDGVMFHQLNLRSTGMSPITTPYGTTVNSLFQAWVEQTVFEFTRLVNWPMQTLKQADLVTAFTNRMARDACGYKMSYTVSNNAITQVTVNANGNTCSAAIPVTVPGSVTNNQGFPLEKIGNDPLTIWAKLNGSPITFILSSPLVL</sequence>
<dbReference type="Pfam" id="PF25117">
    <property type="entry name" value="Agd3_C"/>
    <property type="match status" value="1"/>
</dbReference>
<dbReference type="PANTHER" id="PTHR31002">
    <property type="entry name" value="SERIPAUPERIN"/>
    <property type="match status" value="1"/>
</dbReference>
<dbReference type="AlphaFoldDB" id="A0AAN7PJY4"/>
<dbReference type="PANTHER" id="PTHR31002:SF34">
    <property type="entry name" value="CELL WALL PROTEIN CWP1-RELATED"/>
    <property type="match status" value="1"/>
</dbReference>
<evidence type="ECO:0000259" key="3">
    <source>
        <dbReference type="Pfam" id="PF25116"/>
    </source>
</evidence>
<dbReference type="InterPro" id="IPR056826">
    <property type="entry name" value="Agd3_CE"/>
</dbReference>
<proteinExistence type="predicted"/>
<reference evidence="5 6" key="1">
    <citation type="submission" date="2023-08" db="EMBL/GenBank/DDBJ databases">
        <title>Black Yeasts Isolated from many extreme environments.</title>
        <authorList>
            <person name="Coleine C."/>
            <person name="Stajich J.E."/>
            <person name="Selbmann L."/>
        </authorList>
    </citation>
    <scope>NUCLEOTIDE SEQUENCE [LARGE SCALE GENOMIC DNA]</scope>
    <source>
        <strain evidence="5 6">CCFEE 5910</strain>
    </source>
</reference>
<feature type="domain" description="Agd3 deacetylase" evidence="2">
    <location>
        <begin position="292"/>
        <end position="657"/>
    </location>
</feature>
<dbReference type="Pfam" id="PF25115">
    <property type="entry name" value="Agd3_CE"/>
    <property type="match status" value="1"/>
</dbReference>
<dbReference type="InterPro" id="IPR050788">
    <property type="entry name" value="Yeast_SRP1/TIP1_CWP"/>
</dbReference>
<organism evidence="5 6">
    <name type="scientific">Lithohypha guttulata</name>
    <dbReference type="NCBI Taxonomy" id="1690604"/>
    <lineage>
        <taxon>Eukaryota</taxon>
        <taxon>Fungi</taxon>
        <taxon>Dikarya</taxon>
        <taxon>Ascomycota</taxon>
        <taxon>Pezizomycotina</taxon>
        <taxon>Eurotiomycetes</taxon>
        <taxon>Chaetothyriomycetidae</taxon>
        <taxon>Chaetothyriales</taxon>
        <taxon>Trichomeriaceae</taxon>
        <taxon>Lithohypha</taxon>
    </lineage>
</organism>
<dbReference type="InterPro" id="IPR056827">
    <property type="entry name" value="CBM87_Agd3"/>
</dbReference>
<name>A0AAN7PJY4_9EURO</name>
<feature type="signal peptide" evidence="1">
    <location>
        <begin position="1"/>
        <end position="17"/>
    </location>
</feature>
<dbReference type="GO" id="GO:0005975">
    <property type="term" value="P:carbohydrate metabolic process"/>
    <property type="evidence" value="ECO:0007669"/>
    <property type="project" value="InterPro"/>
</dbReference>
<feature type="domain" description="Agd3 C-terminal" evidence="4">
    <location>
        <begin position="658"/>
        <end position="723"/>
    </location>
</feature>
<feature type="chain" id="PRO_5043051203" description="Extracellular serine-rich protein" evidence="1">
    <location>
        <begin position="18"/>
        <end position="726"/>
    </location>
</feature>
<accession>A0AAN7PJY4</accession>
<evidence type="ECO:0000259" key="2">
    <source>
        <dbReference type="Pfam" id="PF25115"/>
    </source>
</evidence>
<dbReference type="InterPro" id="IPR011330">
    <property type="entry name" value="Glyco_hydro/deAcase_b/a-brl"/>
</dbReference>
<keyword evidence="6" id="KW-1185">Reference proteome</keyword>
<evidence type="ECO:0000256" key="1">
    <source>
        <dbReference type="SAM" id="SignalP"/>
    </source>
</evidence>
<comment type="caution">
    <text evidence="5">The sequence shown here is derived from an EMBL/GenBank/DDBJ whole genome shotgun (WGS) entry which is preliminary data.</text>
</comment>
<dbReference type="Proteomes" id="UP001309876">
    <property type="component" value="Unassembled WGS sequence"/>
</dbReference>
<evidence type="ECO:0008006" key="7">
    <source>
        <dbReference type="Google" id="ProtNLM"/>
    </source>
</evidence>
<protein>
    <recommendedName>
        <fullName evidence="7">Extracellular serine-rich protein</fullName>
    </recommendedName>
</protein>
<feature type="domain" description="Agd3 CBM87" evidence="3">
    <location>
        <begin position="66"/>
        <end position="278"/>
    </location>
</feature>
<keyword evidence="1" id="KW-0732">Signal</keyword>
<dbReference type="EMBL" id="JAVRRJ010000012">
    <property type="protein sequence ID" value="KAK5080768.1"/>
    <property type="molecule type" value="Genomic_DNA"/>
</dbReference>
<evidence type="ECO:0000313" key="6">
    <source>
        <dbReference type="Proteomes" id="UP001309876"/>
    </source>
</evidence>
<dbReference type="Pfam" id="PF25116">
    <property type="entry name" value="CBM87_Agd3"/>
    <property type="match status" value="1"/>
</dbReference>
<dbReference type="SUPFAM" id="SSF88713">
    <property type="entry name" value="Glycoside hydrolase/deacetylase"/>
    <property type="match status" value="1"/>
</dbReference>
<dbReference type="InterPro" id="IPR056825">
    <property type="entry name" value="Agd3_C"/>
</dbReference>